<keyword evidence="2" id="KW-0732">Signal</keyword>
<organism evidence="4 5">
    <name type="scientific">Mya arenaria</name>
    <name type="common">Soft-shell clam</name>
    <dbReference type="NCBI Taxonomy" id="6604"/>
    <lineage>
        <taxon>Eukaryota</taxon>
        <taxon>Metazoa</taxon>
        <taxon>Spiralia</taxon>
        <taxon>Lophotrochozoa</taxon>
        <taxon>Mollusca</taxon>
        <taxon>Bivalvia</taxon>
        <taxon>Autobranchia</taxon>
        <taxon>Heteroconchia</taxon>
        <taxon>Euheterodonta</taxon>
        <taxon>Imparidentia</taxon>
        <taxon>Neoheterodontei</taxon>
        <taxon>Myida</taxon>
        <taxon>Myoidea</taxon>
        <taxon>Myidae</taxon>
        <taxon>Mya</taxon>
    </lineage>
</organism>
<dbReference type="InterPro" id="IPR011513">
    <property type="entry name" value="Nse1"/>
</dbReference>
<evidence type="ECO:0000313" key="4">
    <source>
        <dbReference type="EMBL" id="WAR24665.1"/>
    </source>
</evidence>
<keyword evidence="1" id="KW-0479">Metal-binding</keyword>
<feature type="domain" description="Phorbol-ester/DAG-type" evidence="3">
    <location>
        <begin position="326"/>
        <end position="369"/>
    </location>
</feature>
<dbReference type="InterPro" id="IPR002219">
    <property type="entry name" value="PKC_DAG/PE"/>
</dbReference>
<comment type="subunit">
    <text evidence="1">Component of the Smc5-Smc6 complex.</text>
</comment>
<feature type="signal peptide" evidence="2">
    <location>
        <begin position="1"/>
        <end position="21"/>
    </location>
</feature>
<keyword evidence="1" id="KW-0833">Ubl conjugation pathway</keyword>
<evidence type="ECO:0000256" key="1">
    <source>
        <dbReference type="RuleBase" id="RU368018"/>
    </source>
</evidence>
<evidence type="ECO:0000259" key="3">
    <source>
        <dbReference type="PROSITE" id="PS50081"/>
    </source>
</evidence>
<reference evidence="4" key="1">
    <citation type="submission" date="2022-11" db="EMBL/GenBank/DDBJ databases">
        <title>Centuries of genome instability and evolution in soft-shell clam transmissible cancer (bioRxiv).</title>
        <authorList>
            <person name="Hart S.F.M."/>
            <person name="Yonemitsu M.A."/>
            <person name="Giersch R.M."/>
            <person name="Beal B.F."/>
            <person name="Arriagada G."/>
            <person name="Davis B.W."/>
            <person name="Ostrander E.A."/>
            <person name="Goff S.P."/>
            <person name="Metzger M.J."/>
        </authorList>
    </citation>
    <scope>NUCLEOTIDE SEQUENCE</scope>
    <source>
        <strain evidence="4">MELC-2E11</strain>
        <tissue evidence="4">Siphon/mantle</tissue>
    </source>
</reference>
<accession>A0ABY7FR22</accession>
<keyword evidence="1" id="KW-0862">Zinc</keyword>
<keyword evidence="5" id="KW-1185">Reference proteome</keyword>
<dbReference type="Gene3D" id="3.90.1150.220">
    <property type="match status" value="1"/>
</dbReference>
<keyword evidence="1" id="KW-0539">Nucleus</keyword>
<evidence type="ECO:0000256" key="2">
    <source>
        <dbReference type="SAM" id="SignalP"/>
    </source>
</evidence>
<gene>
    <name evidence="4" type="ORF">MAR_038334</name>
</gene>
<name>A0ABY7FR22_MYAAR</name>
<keyword evidence="1" id="KW-0863">Zinc-finger</keyword>
<dbReference type="PROSITE" id="PS50081">
    <property type="entry name" value="ZF_DAG_PE_2"/>
    <property type="match status" value="1"/>
</dbReference>
<feature type="chain" id="PRO_5045268579" description="Non-structural maintenance of chromosomes element 1 homolog" evidence="2">
    <location>
        <begin position="22"/>
        <end position="369"/>
    </location>
</feature>
<keyword evidence="1" id="KW-0808">Transferase</keyword>
<comment type="catalytic activity">
    <reaction evidence="1">
        <text>S-ubiquitinyl-[E2 ubiquitin-conjugating enzyme]-L-cysteine + [acceptor protein]-L-lysine = [E2 ubiquitin-conjugating enzyme]-L-cysteine + N(6)-ubiquitinyl-[acceptor protein]-L-lysine.</text>
        <dbReference type="EC" id="2.3.2.27"/>
    </reaction>
</comment>
<dbReference type="Proteomes" id="UP001164746">
    <property type="component" value="Chromosome 13"/>
</dbReference>
<proteinExistence type="inferred from homology"/>
<evidence type="ECO:0000313" key="5">
    <source>
        <dbReference type="Proteomes" id="UP001164746"/>
    </source>
</evidence>
<keyword evidence="1" id="KW-0227">DNA damage</keyword>
<dbReference type="EMBL" id="CP111024">
    <property type="protein sequence ID" value="WAR24665.1"/>
    <property type="molecule type" value="Genomic_DNA"/>
</dbReference>
<dbReference type="PANTHER" id="PTHR20973">
    <property type="entry name" value="NON-SMC ELEMENT 1-RELATED"/>
    <property type="match status" value="1"/>
</dbReference>
<keyword evidence="1" id="KW-0233">DNA recombination</keyword>
<comment type="similarity">
    <text evidence="1">Belongs to the NSE1 family.</text>
</comment>
<protein>
    <recommendedName>
        <fullName evidence="1">Non-structural maintenance of chromosomes element 1 homolog</fullName>
        <ecNumber evidence="1">2.3.2.27</ecNumber>
    </recommendedName>
</protein>
<comment type="subcellular location">
    <subcellularLocation>
        <location evidence="1">Nucleus</location>
    </subcellularLocation>
</comment>
<keyword evidence="1" id="KW-0234">DNA repair</keyword>
<sequence>MAKRHLFLVFLVFVCVSGLDASPVRRHVMARRQFSGKRQALSYVVGRGCMYMAHYVRDNYYDYAVKLRHQAVSSNVAMTTTTSAIRPSPTTCASASTDLSEKFPGRILGIRGLGSKRLAQQQGQLVLHLTQMLPVSLLFIIITKVLISIRVPEKSEQTAPTISIWSLMAEGRTWACMDVGARNPASLRARRTSSGTWRPFHLSIPYYDKEAFSDEEKTQLLLDFCHLINSNISMFGMEIKKACDEMNGKSFYGLVNTTETSVALLSSQYTENELDFVKKLIEEFVKSDRGSIGSIAAMDITDSLPKKMSKTEAGRVYLGIRGLMEMEQYILEMYEEDAVRCNVCKKLCLQGEKCDCCTTKIHNHCSKSS</sequence>
<dbReference type="InterPro" id="IPR036388">
    <property type="entry name" value="WH-like_DNA-bd_sf"/>
</dbReference>
<dbReference type="PANTHER" id="PTHR20973:SF0">
    <property type="entry name" value="NON-STRUCTURAL MAINTENANCE OF CHROMOSOMES ELEMENT 1 HOMOLOG"/>
    <property type="match status" value="1"/>
</dbReference>
<dbReference type="EC" id="2.3.2.27" evidence="1"/>
<dbReference type="Pfam" id="PF07574">
    <property type="entry name" value="SMC_Nse1"/>
    <property type="match status" value="1"/>
</dbReference>
<dbReference type="Gene3D" id="1.10.10.10">
    <property type="entry name" value="Winged helix-like DNA-binding domain superfamily/Winged helix DNA-binding domain"/>
    <property type="match status" value="1"/>
</dbReference>